<reference evidence="1 2" key="1">
    <citation type="submission" date="2012-11" db="EMBL/GenBank/DDBJ databases">
        <title>Genome assembly of Thiorhodococcus sp. AK35.</title>
        <authorList>
            <person name="Nupur N."/>
            <person name="Khatri I."/>
            <person name="Subramanian S."/>
            <person name="Pinnaka A."/>
        </authorList>
    </citation>
    <scope>NUCLEOTIDE SEQUENCE [LARGE SCALE GENOMIC DNA]</scope>
    <source>
        <strain evidence="1 2">AK35</strain>
    </source>
</reference>
<evidence type="ECO:0000313" key="1">
    <source>
        <dbReference type="EMBL" id="EXJ14103.1"/>
    </source>
</evidence>
<sequence length="39" mass="4149">MRITQRACGPVSMMVGIRQTGAIAAILTLFDDQPARDSG</sequence>
<accession>W9V3L0</accession>
<keyword evidence="2" id="KW-1185">Reference proteome</keyword>
<dbReference type="STRING" id="1249627.D779_2988"/>
<comment type="caution">
    <text evidence="1">The sequence shown here is derived from an EMBL/GenBank/DDBJ whole genome shotgun (WGS) entry which is preliminary data.</text>
</comment>
<protein>
    <submittedName>
        <fullName evidence="1">Uncharacterized protein</fullName>
    </submittedName>
</protein>
<dbReference type="Proteomes" id="UP000019460">
    <property type="component" value="Unassembled WGS sequence"/>
</dbReference>
<name>W9V3L0_9GAMM</name>
<dbReference type="AlphaFoldDB" id="W9V3L0"/>
<evidence type="ECO:0000313" key="2">
    <source>
        <dbReference type="Proteomes" id="UP000019460"/>
    </source>
</evidence>
<dbReference type="EMBL" id="AONC01000048">
    <property type="protein sequence ID" value="EXJ14103.1"/>
    <property type="molecule type" value="Genomic_DNA"/>
</dbReference>
<gene>
    <name evidence="1" type="ORF">D779_2988</name>
</gene>
<organism evidence="1 2">
    <name type="scientific">Imhoffiella purpurea</name>
    <dbReference type="NCBI Taxonomy" id="1249627"/>
    <lineage>
        <taxon>Bacteria</taxon>
        <taxon>Pseudomonadati</taxon>
        <taxon>Pseudomonadota</taxon>
        <taxon>Gammaproteobacteria</taxon>
        <taxon>Chromatiales</taxon>
        <taxon>Chromatiaceae</taxon>
        <taxon>Imhoffiella</taxon>
    </lineage>
</organism>
<proteinExistence type="predicted"/>